<evidence type="ECO:0000259" key="19">
    <source>
        <dbReference type="PROSITE" id="PS00623"/>
    </source>
</evidence>
<dbReference type="InterPro" id="IPR007867">
    <property type="entry name" value="GMC_OxRtase_C"/>
</dbReference>
<keyword evidence="10" id="KW-0560">Oxidoreductase</keyword>
<feature type="signal peptide" evidence="18">
    <location>
        <begin position="1"/>
        <end position="26"/>
    </location>
</feature>
<protein>
    <recommendedName>
        <fullName evidence="12">glucose oxidase</fullName>
        <ecNumber evidence="12">1.1.3.4</ecNumber>
    </recommendedName>
</protein>
<dbReference type="PIRSF" id="PIRSF000137">
    <property type="entry name" value="Alcohol_oxidase"/>
    <property type="match status" value="1"/>
</dbReference>
<evidence type="ECO:0000256" key="10">
    <source>
        <dbReference type="ARBA" id="ARBA00023002"/>
    </source>
</evidence>
<evidence type="ECO:0000256" key="9">
    <source>
        <dbReference type="ARBA" id="ARBA00022827"/>
    </source>
</evidence>
<comment type="subcellular location">
    <subcellularLocation>
        <location evidence="2">Secreted</location>
        <location evidence="2">Cell wall</location>
    </subcellularLocation>
    <subcellularLocation>
        <location evidence="3">Secreted</location>
        <location evidence="3">Extracellular space</location>
        <location evidence="3">Extracellular matrix</location>
    </subcellularLocation>
</comment>
<comment type="caution">
    <text evidence="21">The sequence shown here is derived from an EMBL/GenBank/DDBJ whole genome shotgun (WGS) entry which is preliminary data.</text>
</comment>
<keyword evidence="18" id="KW-0732">Signal</keyword>
<evidence type="ECO:0000256" key="12">
    <source>
        <dbReference type="ARBA" id="ARBA00049722"/>
    </source>
</evidence>
<evidence type="ECO:0000313" key="21">
    <source>
        <dbReference type="EMBL" id="KAF7159168.1"/>
    </source>
</evidence>
<gene>
    <name evidence="21" type="ORF">CNMCM6106_006301</name>
</gene>
<evidence type="ECO:0000256" key="11">
    <source>
        <dbReference type="ARBA" id="ARBA00049435"/>
    </source>
</evidence>
<evidence type="ECO:0000256" key="1">
    <source>
        <dbReference type="ARBA" id="ARBA00001974"/>
    </source>
</evidence>
<evidence type="ECO:0000256" key="6">
    <source>
        <dbReference type="ARBA" id="ARBA00022512"/>
    </source>
</evidence>
<dbReference type="SUPFAM" id="SSF51905">
    <property type="entry name" value="FAD/NAD(P)-binding domain"/>
    <property type="match status" value="1"/>
</dbReference>
<dbReference type="EMBL" id="JACBAF010002279">
    <property type="protein sequence ID" value="KAF7159168.1"/>
    <property type="molecule type" value="Genomic_DNA"/>
</dbReference>
<keyword evidence="17" id="KW-1133">Transmembrane helix</keyword>
<dbReference type="Gene3D" id="3.30.560.10">
    <property type="entry name" value="Glucose Oxidase, domain 3"/>
    <property type="match status" value="2"/>
</dbReference>
<dbReference type="PROSITE" id="PS00623">
    <property type="entry name" value="GMC_OXRED_1"/>
    <property type="match status" value="1"/>
</dbReference>
<comment type="subunit">
    <text evidence="5">Homodimer.</text>
</comment>
<dbReference type="EC" id="1.1.3.4" evidence="12"/>
<proteinExistence type="inferred from homology"/>
<dbReference type="PROSITE" id="PS00624">
    <property type="entry name" value="GMC_OXRED_2"/>
    <property type="match status" value="1"/>
</dbReference>
<dbReference type="AlphaFoldDB" id="A0A8H6PRU5"/>
<keyword evidence="7" id="KW-0964">Secreted</keyword>
<evidence type="ECO:0000256" key="15">
    <source>
        <dbReference type="RuleBase" id="RU003968"/>
    </source>
</evidence>
<evidence type="ECO:0000256" key="13">
    <source>
        <dbReference type="PIRSR" id="PIRSR000137-1"/>
    </source>
</evidence>
<dbReference type="GO" id="GO:0046562">
    <property type="term" value="F:beta-D-glucose oxidase activity"/>
    <property type="evidence" value="ECO:0007669"/>
    <property type="project" value="UniProtKB-EC"/>
</dbReference>
<evidence type="ECO:0000256" key="17">
    <source>
        <dbReference type="SAM" id="Phobius"/>
    </source>
</evidence>
<dbReference type="InterPro" id="IPR000172">
    <property type="entry name" value="GMC_OxRdtase_N"/>
</dbReference>
<evidence type="ECO:0000256" key="5">
    <source>
        <dbReference type="ARBA" id="ARBA00011738"/>
    </source>
</evidence>
<comment type="cofactor">
    <cofactor evidence="1 14">
        <name>FAD</name>
        <dbReference type="ChEBI" id="CHEBI:57692"/>
    </cofactor>
</comment>
<dbReference type="Pfam" id="PF05199">
    <property type="entry name" value="GMC_oxred_C"/>
    <property type="match status" value="1"/>
</dbReference>
<dbReference type="InterPro" id="IPR027424">
    <property type="entry name" value="Glucose_Oxidase_domain_2"/>
</dbReference>
<dbReference type="Gene3D" id="4.10.450.10">
    <property type="entry name" value="Glucose Oxidase, domain 2"/>
    <property type="match status" value="1"/>
</dbReference>
<keyword evidence="7" id="KW-0272">Extracellular matrix</keyword>
<evidence type="ECO:0000256" key="7">
    <source>
        <dbReference type="ARBA" id="ARBA00022530"/>
    </source>
</evidence>
<dbReference type="InterPro" id="IPR036188">
    <property type="entry name" value="FAD/NAD-bd_sf"/>
</dbReference>
<evidence type="ECO:0000256" key="4">
    <source>
        <dbReference type="ARBA" id="ARBA00010790"/>
    </source>
</evidence>
<evidence type="ECO:0000256" key="18">
    <source>
        <dbReference type="SAM" id="SignalP"/>
    </source>
</evidence>
<organism evidence="21 22">
    <name type="scientific">Aspergillus hiratsukae</name>
    <dbReference type="NCBI Taxonomy" id="1194566"/>
    <lineage>
        <taxon>Eukaryota</taxon>
        <taxon>Fungi</taxon>
        <taxon>Dikarya</taxon>
        <taxon>Ascomycota</taxon>
        <taxon>Pezizomycotina</taxon>
        <taxon>Eurotiomycetes</taxon>
        <taxon>Eurotiomycetidae</taxon>
        <taxon>Eurotiales</taxon>
        <taxon>Aspergillaceae</taxon>
        <taxon>Aspergillus</taxon>
        <taxon>Aspergillus subgen. Fumigati</taxon>
    </lineage>
</organism>
<feature type="transmembrane region" description="Helical" evidence="17">
    <location>
        <begin position="604"/>
        <end position="624"/>
    </location>
</feature>
<evidence type="ECO:0000259" key="20">
    <source>
        <dbReference type="PROSITE" id="PS00624"/>
    </source>
</evidence>
<comment type="catalytic activity">
    <reaction evidence="11">
        <text>beta-D-glucose + O2 = D-glucono-1,5-lactone + H2O2</text>
        <dbReference type="Rhea" id="RHEA:11428"/>
        <dbReference type="ChEBI" id="CHEBI:15379"/>
        <dbReference type="ChEBI" id="CHEBI:15903"/>
        <dbReference type="ChEBI" id="CHEBI:16217"/>
        <dbReference type="ChEBI" id="CHEBI:16240"/>
        <dbReference type="EC" id="1.1.3.4"/>
    </reaction>
    <physiologicalReaction direction="left-to-right" evidence="11">
        <dbReference type="Rhea" id="RHEA:11429"/>
    </physiologicalReaction>
</comment>
<dbReference type="Proteomes" id="UP000662466">
    <property type="component" value="Unassembled WGS sequence"/>
</dbReference>
<feature type="active site" description="Proton donor" evidence="13">
    <location>
        <position position="512"/>
    </location>
</feature>
<evidence type="ECO:0000256" key="8">
    <source>
        <dbReference type="ARBA" id="ARBA00022630"/>
    </source>
</evidence>
<evidence type="ECO:0000256" key="2">
    <source>
        <dbReference type="ARBA" id="ARBA00004191"/>
    </source>
</evidence>
<feature type="domain" description="Glucose-methanol-choline oxidoreductase N-terminal" evidence="20">
    <location>
        <begin position="304"/>
        <end position="318"/>
    </location>
</feature>
<evidence type="ECO:0000256" key="14">
    <source>
        <dbReference type="PIRSR" id="PIRSR000137-2"/>
    </source>
</evidence>
<dbReference type="PANTHER" id="PTHR11552">
    <property type="entry name" value="GLUCOSE-METHANOL-CHOLINE GMC OXIDOREDUCTASE"/>
    <property type="match status" value="1"/>
</dbReference>
<keyword evidence="6" id="KW-0134">Cell wall</keyword>
<feature type="active site" description="Proton acceptor" evidence="13">
    <location>
        <position position="555"/>
    </location>
</feature>
<reference evidence="21" key="1">
    <citation type="submission" date="2020-06" db="EMBL/GenBank/DDBJ databases">
        <title>Draft genome sequences of strains closely related to Aspergillus parafelis and Aspergillus hiratsukae.</title>
        <authorList>
            <person name="Dos Santos R.A.C."/>
            <person name="Rivero-Menendez O."/>
            <person name="Steenwyk J.L."/>
            <person name="Mead M.E."/>
            <person name="Goldman G.H."/>
            <person name="Alastruey-Izquierdo A."/>
            <person name="Rokas A."/>
        </authorList>
    </citation>
    <scope>NUCLEOTIDE SEQUENCE</scope>
    <source>
        <strain evidence="21">CNM-CM6106</strain>
    </source>
</reference>
<feature type="domain" description="Glucose-methanol-choline oxidoreductase N-terminal" evidence="19">
    <location>
        <begin position="109"/>
        <end position="132"/>
    </location>
</feature>
<dbReference type="SUPFAM" id="SSF54373">
    <property type="entry name" value="FAD-linked reductases, C-terminal domain"/>
    <property type="match status" value="1"/>
</dbReference>
<feature type="binding site" evidence="14">
    <location>
        <position position="115"/>
    </location>
    <ligand>
        <name>FAD</name>
        <dbReference type="ChEBI" id="CHEBI:57692"/>
    </ligand>
</feature>
<keyword evidence="17" id="KW-0812">Transmembrane</keyword>
<feature type="region of interest" description="Disordered" evidence="16">
    <location>
        <begin position="414"/>
        <end position="443"/>
    </location>
</feature>
<feature type="chain" id="PRO_5034552647" description="glucose oxidase" evidence="18">
    <location>
        <begin position="27"/>
        <end position="628"/>
    </location>
</feature>
<evidence type="ECO:0000256" key="3">
    <source>
        <dbReference type="ARBA" id="ARBA00004498"/>
    </source>
</evidence>
<dbReference type="GO" id="GO:0050660">
    <property type="term" value="F:flavin adenine dinucleotide binding"/>
    <property type="evidence" value="ECO:0007669"/>
    <property type="project" value="InterPro"/>
</dbReference>
<sequence length="628" mass="68580">MLIMSTKIYFLVAVLATASFLSLASAASVASYDYIIVGGGACGLALANRLSENIRYSVLVIERGGFVLENPLVYDTTAYGAAFGTPIDYAYKSSPQTYMGDKVETLGAGKALGGTTTINGMSYTRAEAVQIDAWQRIGNWGWTWESLVPYYKKNEDFQVPTPAQYSAGANYNPLYHGKAGPLLVGWTYDMQNSTVHTELKRTYEHLGIPYLPDVNGGKMHGYSMFARTVNRAENVREDAARAYYYPVASTPNLAVMLNTSGNRIIWANQTGTFGPAVASGVEVTLRDGTIETITATKEVILSAGSLISPAILEQSGVGNPAVLAKHSIPLVVNLTTVGENLQDQINTELIYGSNVSYIGQGTYLGDPTASDLFGSNTTNVANEVKKNLADYAAQVSAASNGRDYERRHLALPLPGPVGHHFRESHPHRRDPRHAPGQQLPHRPTINPNYMMLGWDMQQQIGSGKFIRNLFNTAPMSEYTTGESTPGYNTLPADATDDQWASWINSASRANFHLVGTAAMMPRDMGGVVDTNLMVYGTANVRVVDASVFPFQVCGHLMSTLYAVAERAADIIKGENYVGLFVRRLYGMSKDALEMWLGYADEVEMGILLFICVTYWITVLSIIFYSHVR</sequence>
<keyword evidence="17" id="KW-0472">Membrane</keyword>
<keyword evidence="8 15" id="KW-0285">Flavoprotein</keyword>
<name>A0A8H6PRU5_9EURO</name>
<dbReference type="Pfam" id="PF00732">
    <property type="entry name" value="GMC_oxred_N"/>
    <property type="match status" value="1"/>
</dbReference>
<dbReference type="PANTHER" id="PTHR11552:SF201">
    <property type="entry name" value="GLUCOSE-METHANOL-CHOLINE OXIDOREDUCTASE N-TERMINAL DOMAIN-CONTAINING PROTEIN"/>
    <property type="match status" value="1"/>
</dbReference>
<dbReference type="Gene3D" id="3.50.50.60">
    <property type="entry name" value="FAD/NAD(P)-binding domain"/>
    <property type="match status" value="2"/>
</dbReference>
<evidence type="ECO:0000313" key="22">
    <source>
        <dbReference type="Proteomes" id="UP000662466"/>
    </source>
</evidence>
<dbReference type="InterPro" id="IPR012132">
    <property type="entry name" value="GMC_OxRdtase"/>
</dbReference>
<evidence type="ECO:0000256" key="16">
    <source>
        <dbReference type="SAM" id="MobiDB-lite"/>
    </source>
</evidence>
<keyword evidence="9 14" id="KW-0274">FAD</keyword>
<accession>A0A8H6PRU5</accession>
<comment type="similarity">
    <text evidence="4 15">Belongs to the GMC oxidoreductase family.</text>
</comment>